<reference evidence="3" key="1">
    <citation type="journal article" date="2017" name="Genome Biol.">
        <title>Comparative genomics reveals high biological diversity and specific adaptations in the industrially and medically important fungal genus Aspergillus.</title>
        <authorList>
            <person name="de Vries R.P."/>
            <person name="Riley R."/>
            <person name="Wiebenga A."/>
            <person name="Aguilar-Osorio G."/>
            <person name="Amillis S."/>
            <person name="Uchima C.A."/>
            <person name="Anderluh G."/>
            <person name="Asadollahi M."/>
            <person name="Askin M."/>
            <person name="Barry K."/>
            <person name="Battaglia E."/>
            <person name="Bayram O."/>
            <person name="Benocci T."/>
            <person name="Braus-Stromeyer S.A."/>
            <person name="Caldana C."/>
            <person name="Canovas D."/>
            <person name="Cerqueira G.C."/>
            <person name="Chen F."/>
            <person name="Chen W."/>
            <person name="Choi C."/>
            <person name="Clum A."/>
            <person name="Dos Santos R.A."/>
            <person name="Damasio A.R."/>
            <person name="Diallinas G."/>
            <person name="Emri T."/>
            <person name="Fekete E."/>
            <person name="Flipphi M."/>
            <person name="Freyberg S."/>
            <person name="Gallo A."/>
            <person name="Gournas C."/>
            <person name="Habgood R."/>
            <person name="Hainaut M."/>
            <person name="Harispe M.L."/>
            <person name="Henrissat B."/>
            <person name="Hilden K.S."/>
            <person name="Hope R."/>
            <person name="Hossain A."/>
            <person name="Karabika E."/>
            <person name="Karaffa L."/>
            <person name="Karanyi Z."/>
            <person name="Krasevec N."/>
            <person name="Kuo A."/>
            <person name="Kusch H."/>
            <person name="LaButti K."/>
            <person name="Lagendijk E.L."/>
            <person name="Lapidus A."/>
            <person name="Levasseur A."/>
            <person name="Lindquist E."/>
            <person name="Lipzen A."/>
            <person name="Logrieco A.F."/>
            <person name="MacCabe A."/>
            <person name="Maekelae M.R."/>
            <person name="Malavazi I."/>
            <person name="Melin P."/>
            <person name="Meyer V."/>
            <person name="Mielnichuk N."/>
            <person name="Miskei M."/>
            <person name="Molnar A.P."/>
            <person name="Mule G."/>
            <person name="Ngan C.Y."/>
            <person name="Orejas M."/>
            <person name="Orosz E."/>
            <person name="Ouedraogo J.P."/>
            <person name="Overkamp K.M."/>
            <person name="Park H.-S."/>
            <person name="Perrone G."/>
            <person name="Piumi F."/>
            <person name="Punt P.J."/>
            <person name="Ram A.F."/>
            <person name="Ramon A."/>
            <person name="Rauscher S."/>
            <person name="Record E."/>
            <person name="Riano-Pachon D.M."/>
            <person name="Robert V."/>
            <person name="Roehrig J."/>
            <person name="Ruller R."/>
            <person name="Salamov A."/>
            <person name="Salih N.S."/>
            <person name="Samson R.A."/>
            <person name="Sandor E."/>
            <person name="Sanguinetti M."/>
            <person name="Schuetze T."/>
            <person name="Sepcic K."/>
            <person name="Shelest E."/>
            <person name="Sherlock G."/>
            <person name="Sophianopoulou V."/>
            <person name="Squina F.M."/>
            <person name="Sun H."/>
            <person name="Susca A."/>
            <person name="Todd R.B."/>
            <person name="Tsang A."/>
            <person name="Unkles S.E."/>
            <person name="van de Wiele N."/>
            <person name="van Rossen-Uffink D."/>
            <person name="Oliveira J.V."/>
            <person name="Vesth T.C."/>
            <person name="Visser J."/>
            <person name="Yu J.-H."/>
            <person name="Zhou M."/>
            <person name="Andersen M.R."/>
            <person name="Archer D.B."/>
            <person name="Baker S.E."/>
            <person name="Benoit I."/>
            <person name="Brakhage A.A."/>
            <person name="Braus G.H."/>
            <person name="Fischer R."/>
            <person name="Frisvad J.C."/>
            <person name="Goldman G.H."/>
            <person name="Houbraken J."/>
            <person name="Oakley B."/>
            <person name="Pocsi I."/>
            <person name="Scazzocchio C."/>
            <person name="Seiboth B."/>
            <person name="vanKuyk P.A."/>
            <person name="Wortman J."/>
            <person name="Dyer P.S."/>
            <person name="Grigoriev I.V."/>
        </authorList>
    </citation>
    <scope>NUCLEOTIDE SEQUENCE [LARGE SCALE GENOMIC DNA]</scope>
    <source>
        <strain evidence="3">DTO 134E9</strain>
    </source>
</reference>
<evidence type="ECO:0000313" key="2">
    <source>
        <dbReference type="EMBL" id="OJJ39845.1"/>
    </source>
</evidence>
<feature type="compositionally biased region" description="Basic and acidic residues" evidence="1">
    <location>
        <begin position="102"/>
        <end position="111"/>
    </location>
</feature>
<gene>
    <name evidence="2" type="ORF">ASPWEDRAFT_169669</name>
</gene>
<evidence type="ECO:0000313" key="3">
    <source>
        <dbReference type="Proteomes" id="UP000184383"/>
    </source>
</evidence>
<organism evidence="2 3">
    <name type="scientific">Aspergillus wentii DTO 134E9</name>
    <dbReference type="NCBI Taxonomy" id="1073089"/>
    <lineage>
        <taxon>Eukaryota</taxon>
        <taxon>Fungi</taxon>
        <taxon>Dikarya</taxon>
        <taxon>Ascomycota</taxon>
        <taxon>Pezizomycotina</taxon>
        <taxon>Eurotiomycetes</taxon>
        <taxon>Eurotiomycetidae</taxon>
        <taxon>Eurotiales</taxon>
        <taxon>Aspergillaceae</taxon>
        <taxon>Aspergillus</taxon>
        <taxon>Aspergillus subgen. Cremei</taxon>
    </lineage>
</organism>
<dbReference type="STRING" id="1073089.A0A1L9RY66"/>
<feature type="compositionally biased region" description="Low complexity" evidence="1">
    <location>
        <begin position="71"/>
        <end position="101"/>
    </location>
</feature>
<proteinExistence type="predicted"/>
<name>A0A1L9RY66_ASPWE</name>
<protein>
    <submittedName>
        <fullName evidence="2">Uncharacterized protein</fullName>
    </submittedName>
</protein>
<dbReference type="EMBL" id="KV878210">
    <property type="protein sequence ID" value="OJJ39845.1"/>
    <property type="molecule type" value="Genomic_DNA"/>
</dbReference>
<dbReference type="OrthoDB" id="4828117at2759"/>
<dbReference type="VEuPathDB" id="FungiDB:ASPWEDRAFT_169669"/>
<dbReference type="GeneID" id="63746348"/>
<dbReference type="Proteomes" id="UP000184383">
    <property type="component" value="Unassembled WGS sequence"/>
</dbReference>
<keyword evidence="3" id="KW-1185">Reference proteome</keyword>
<accession>A0A1L9RY66</accession>
<evidence type="ECO:0000256" key="1">
    <source>
        <dbReference type="SAM" id="MobiDB-lite"/>
    </source>
</evidence>
<dbReference type="RefSeq" id="XP_040693521.1">
    <property type="nucleotide sequence ID" value="XM_040830500.1"/>
</dbReference>
<sequence length="240" mass="25414">MVNWKADDATDRLIAALIAAHPGLKIDYAAIAAMFGQDATYDAVEGRFRRYRKMADDLRSDARTRGIAIDAPSRSRAAATPRTPRTPRTGGRVSKPSSLSLKGKEKGKDGLETALTTPTKSGKKNGMSPFDAICLDEGAGGEANDTEAKIKIKNDDDDEARMLAKRAALRAATTFEATLDAPLSPLSPLSGRGGMKKEEPADDDALFVPGLVESVETAPVPTMGPVGGEDLHGDIYAESI</sequence>
<feature type="region of interest" description="Disordered" evidence="1">
    <location>
        <begin position="65"/>
        <end position="124"/>
    </location>
</feature>
<dbReference type="AlphaFoldDB" id="A0A1L9RY66"/>